<keyword evidence="1" id="KW-0812">Transmembrane</keyword>
<name>A0A2V5LTF9_9MICC</name>
<evidence type="ECO:0000313" key="3">
    <source>
        <dbReference type="Proteomes" id="UP000247832"/>
    </source>
</evidence>
<dbReference type="AlphaFoldDB" id="A0A2V5LTF9"/>
<dbReference type="Pfam" id="PF11188">
    <property type="entry name" value="DUF2975"/>
    <property type="match status" value="1"/>
</dbReference>
<proteinExistence type="predicted"/>
<keyword evidence="3" id="KW-1185">Reference proteome</keyword>
<protein>
    <submittedName>
        <fullName evidence="2">DUF2975 domain-containing protein</fullName>
    </submittedName>
</protein>
<feature type="transmembrane region" description="Helical" evidence="1">
    <location>
        <begin position="47"/>
        <end position="74"/>
    </location>
</feature>
<keyword evidence="1" id="KW-0472">Membrane</keyword>
<dbReference type="Proteomes" id="UP000247832">
    <property type="component" value="Unassembled WGS sequence"/>
</dbReference>
<evidence type="ECO:0000313" key="2">
    <source>
        <dbReference type="EMBL" id="PYI66497.1"/>
    </source>
</evidence>
<dbReference type="OrthoDB" id="5125191at2"/>
<gene>
    <name evidence="2" type="ORF">CVV68_14380</name>
</gene>
<dbReference type="InterPro" id="IPR021354">
    <property type="entry name" value="DUF2975"/>
</dbReference>
<keyword evidence="1" id="KW-1133">Transmembrane helix</keyword>
<dbReference type="RefSeq" id="WP_110501716.1">
    <property type="nucleotide sequence ID" value="NZ_QJVD01000015.1"/>
</dbReference>
<dbReference type="EMBL" id="QJVD01000015">
    <property type="protein sequence ID" value="PYI66497.1"/>
    <property type="molecule type" value="Genomic_DNA"/>
</dbReference>
<comment type="caution">
    <text evidence="2">The sequence shown here is derived from an EMBL/GenBank/DDBJ whole genome shotgun (WGS) entry which is preliminary data.</text>
</comment>
<feature type="transmembrane region" description="Helical" evidence="1">
    <location>
        <begin position="86"/>
        <end position="113"/>
    </location>
</feature>
<reference evidence="2 3" key="1">
    <citation type="submission" date="2018-05" db="EMBL/GenBank/DDBJ databases">
        <title>Genetic diversity of glacier-inhabiting Cryobacterium bacteria in China and description of Cryobacterium mengkeensis sp. nov. and Arthrobacter glacialis sp. nov.</title>
        <authorList>
            <person name="Liu Q."/>
            <person name="Xin Y.-H."/>
        </authorList>
    </citation>
    <scope>NUCLEOTIDE SEQUENCE [LARGE SCALE GENOMIC DNA]</scope>
    <source>
        <strain evidence="2 3">LI2</strain>
    </source>
</reference>
<accession>A0A2V5LTF9</accession>
<evidence type="ECO:0000256" key="1">
    <source>
        <dbReference type="SAM" id="Phobius"/>
    </source>
</evidence>
<feature type="transmembrane region" description="Helical" evidence="1">
    <location>
        <begin position="119"/>
        <end position="140"/>
    </location>
</feature>
<organism evidence="2 3">
    <name type="scientific">Arthrobacter livingstonensis</name>
    <dbReference type="NCBI Taxonomy" id="670078"/>
    <lineage>
        <taxon>Bacteria</taxon>
        <taxon>Bacillati</taxon>
        <taxon>Actinomycetota</taxon>
        <taxon>Actinomycetes</taxon>
        <taxon>Micrococcales</taxon>
        <taxon>Micrococcaceae</taxon>
        <taxon>Arthrobacter</taxon>
    </lineage>
</organism>
<sequence length="150" mass="16064">MRRETSFVLIAVLFVLLTLSVFAQVWVLPTEVGNVIDVFPEVQPVAVPSVVWGVLAIVCWQGIAVIGLRLVALARDHKFEASAKGWIHAIIGCLLVFIVLVVSAFIALIMMGYATPGVMLGLMGGGILAVVAVVSLVAFLGNRRYQYLAG</sequence>